<evidence type="ECO:0000259" key="1">
    <source>
        <dbReference type="PROSITE" id="PS50943"/>
    </source>
</evidence>
<proteinExistence type="predicted"/>
<feature type="domain" description="HTH cro/C1-type" evidence="1">
    <location>
        <begin position="6"/>
        <end position="58"/>
    </location>
</feature>
<dbReference type="Proteomes" id="UP000824049">
    <property type="component" value="Unassembled WGS sequence"/>
</dbReference>
<dbReference type="Gene3D" id="1.10.260.40">
    <property type="entry name" value="lambda repressor-like DNA-binding domains"/>
    <property type="match status" value="1"/>
</dbReference>
<dbReference type="AlphaFoldDB" id="A0A9D2EJY3"/>
<name>A0A9D2EJY3_9FIRM</name>
<evidence type="ECO:0000313" key="2">
    <source>
        <dbReference type="EMBL" id="HIZ38892.1"/>
    </source>
</evidence>
<sequence>MILKKIEELAKQHDMSITALEKKLSFGNGTIRSWDKCSPSIEKLKRVADYFGVSIEYFLEE</sequence>
<dbReference type="GO" id="GO:0003677">
    <property type="term" value="F:DNA binding"/>
    <property type="evidence" value="ECO:0007669"/>
    <property type="project" value="InterPro"/>
</dbReference>
<dbReference type="SMART" id="SM00530">
    <property type="entry name" value="HTH_XRE"/>
    <property type="match status" value="1"/>
</dbReference>
<dbReference type="SUPFAM" id="SSF47413">
    <property type="entry name" value="lambda repressor-like DNA-binding domains"/>
    <property type="match status" value="1"/>
</dbReference>
<accession>A0A9D2EJY3</accession>
<dbReference type="PROSITE" id="PS50943">
    <property type="entry name" value="HTH_CROC1"/>
    <property type="match status" value="1"/>
</dbReference>
<gene>
    <name evidence="2" type="ORF">H9968_03050</name>
</gene>
<reference evidence="2" key="1">
    <citation type="journal article" date="2021" name="PeerJ">
        <title>Extensive microbial diversity within the chicken gut microbiome revealed by metagenomics and culture.</title>
        <authorList>
            <person name="Gilroy R."/>
            <person name="Ravi A."/>
            <person name="Getino M."/>
            <person name="Pursley I."/>
            <person name="Horton D.L."/>
            <person name="Alikhan N.F."/>
            <person name="Baker D."/>
            <person name="Gharbi K."/>
            <person name="Hall N."/>
            <person name="Watson M."/>
            <person name="Adriaenssens E.M."/>
            <person name="Foster-Nyarko E."/>
            <person name="Jarju S."/>
            <person name="Secka A."/>
            <person name="Antonio M."/>
            <person name="Oren A."/>
            <person name="Chaudhuri R.R."/>
            <person name="La Ragione R."/>
            <person name="Hildebrand F."/>
            <person name="Pallen M.J."/>
        </authorList>
    </citation>
    <scope>NUCLEOTIDE SEQUENCE</scope>
    <source>
        <strain evidence="2">CHK179-28034</strain>
    </source>
</reference>
<reference evidence="2" key="2">
    <citation type="submission" date="2021-04" db="EMBL/GenBank/DDBJ databases">
        <authorList>
            <person name="Gilroy R."/>
        </authorList>
    </citation>
    <scope>NUCLEOTIDE SEQUENCE</scope>
    <source>
        <strain evidence="2">CHK179-28034</strain>
    </source>
</reference>
<dbReference type="EMBL" id="DXBR01000036">
    <property type="protein sequence ID" value="HIZ38892.1"/>
    <property type="molecule type" value="Genomic_DNA"/>
</dbReference>
<organism evidence="2 3">
    <name type="scientific">Candidatus Anaerobutyricum stercoris</name>
    <dbReference type="NCBI Taxonomy" id="2838457"/>
    <lineage>
        <taxon>Bacteria</taxon>
        <taxon>Bacillati</taxon>
        <taxon>Bacillota</taxon>
        <taxon>Clostridia</taxon>
        <taxon>Lachnospirales</taxon>
        <taxon>Lachnospiraceae</taxon>
        <taxon>Anaerobutyricum</taxon>
    </lineage>
</organism>
<dbReference type="InterPro" id="IPR001387">
    <property type="entry name" value="Cro/C1-type_HTH"/>
</dbReference>
<dbReference type="InterPro" id="IPR010982">
    <property type="entry name" value="Lambda_DNA-bd_dom_sf"/>
</dbReference>
<protein>
    <submittedName>
        <fullName evidence="2">Helix-turn-helix domain-containing protein</fullName>
    </submittedName>
</protein>
<dbReference type="Pfam" id="PF01381">
    <property type="entry name" value="HTH_3"/>
    <property type="match status" value="1"/>
</dbReference>
<comment type="caution">
    <text evidence="2">The sequence shown here is derived from an EMBL/GenBank/DDBJ whole genome shotgun (WGS) entry which is preliminary data.</text>
</comment>
<evidence type="ECO:0000313" key="3">
    <source>
        <dbReference type="Proteomes" id="UP000824049"/>
    </source>
</evidence>
<dbReference type="CDD" id="cd00093">
    <property type="entry name" value="HTH_XRE"/>
    <property type="match status" value="1"/>
</dbReference>